<proteinExistence type="predicted"/>
<reference evidence="2" key="1">
    <citation type="submission" date="2022-11" db="UniProtKB">
        <authorList>
            <consortium name="WormBaseParasite"/>
        </authorList>
    </citation>
    <scope>IDENTIFICATION</scope>
</reference>
<evidence type="ECO:0000313" key="1">
    <source>
        <dbReference type="Proteomes" id="UP000887576"/>
    </source>
</evidence>
<dbReference type="WBParaSite" id="JU765_v2.g20197.t1">
    <property type="protein sequence ID" value="JU765_v2.g20197.t1"/>
    <property type="gene ID" value="JU765_v2.g20197"/>
</dbReference>
<evidence type="ECO:0000313" key="2">
    <source>
        <dbReference type="WBParaSite" id="JU765_v2.g20197.t1"/>
    </source>
</evidence>
<sequence>MDVAGFPHQVGGHFGLLKCVGHVLKPLNHREYHFYAAMDPRLQKFTVKYCGRIRVNLSGCNDGLLKLSTDAEVNCCILESAVKQIEKNTKISDDDESKPMTFRVKKSGKVEAEMAVNIFAGQCQSKVVEKLLKGYDRWFIMLEDIVSDFKNPCVIDLKMGQRQYGDDSSVQKRLTQTQKCRQSTSEELGVRMVGMQLFDKKTKSYSFINKYEGRRMDRIKLYTSLEKFFTTAGTFRTKKLIRELQVLRSILMTAESFRFFSSSLLIAFDGSCDLGSSTTNSNPIVVRMIDFAHSTFNGFLDDKIYSGTDDGYLLGINSLISILEQILVSQISLQDANSMPELSLKKQRSLKRPLSTPPVDDIASITESQ</sequence>
<accession>A0AC34QXR8</accession>
<dbReference type="Proteomes" id="UP000887576">
    <property type="component" value="Unplaced"/>
</dbReference>
<protein>
    <submittedName>
        <fullName evidence="2">Kinase</fullName>
    </submittedName>
</protein>
<organism evidence="1 2">
    <name type="scientific">Panagrolaimus sp. JU765</name>
    <dbReference type="NCBI Taxonomy" id="591449"/>
    <lineage>
        <taxon>Eukaryota</taxon>
        <taxon>Metazoa</taxon>
        <taxon>Ecdysozoa</taxon>
        <taxon>Nematoda</taxon>
        <taxon>Chromadorea</taxon>
        <taxon>Rhabditida</taxon>
        <taxon>Tylenchina</taxon>
        <taxon>Panagrolaimomorpha</taxon>
        <taxon>Panagrolaimoidea</taxon>
        <taxon>Panagrolaimidae</taxon>
        <taxon>Panagrolaimus</taxon>
    </lineage>
</organism>
<name>A0AC34QXR8_9BILA</name>